<evidence type="ECO:0000256" key="2">
    <source>
        <dbReference type="SAM" id="Phobius"/>
    </source>
</evidence>
<dbReference type="Proteomes" id="UP000217446">
    <property type="component" value="Unassembled WGS sequence"/>
</dbReference>
<dbReference type="PANTHER" id="PTHR43156">
    <property type="entry name" value="STAGE II SPORULATION PROTEIN E-RELATED"/>
    <property type="match status" value="1"/>
</dbReference>
<dbReference type="InterPro" id="IPR052016">
    <property type="entry name" value="Bact_Sigma-Reg"/>
</dbReference>
<evidence type="ECO:0000313" key="4">
    <source>
        <dbReference type="EMBL" id="GAX49371.1"/>
    </source>
</evidence>
<keyword evidence="2" id="KW-1133">Transmembrane helix</keyword>
<dbReference type="InterPro" id="IPR001932">
    <property type="entry name" value="PPM-type_phosphatase-like_dom"/>
</dbReference>
<protein>
    <submittedName>
        <fullName evidence="4">Membrane protein</fullName>
    </submittedName>
</protein>
<keyword evidence="2" id="KW-0472">Membrane</keyword>
<organism evidence="4 5">
    <name type="scientific">Streptomyces olivochromogenes</name>
    <dbReference type="NCBI Taxonomy" id="1963"/>
    <lineage>
        <taxon>Bacteria</taxon>
        <taxon>Bacillati</taxon>
        <taxon>Actinomycetota</taxon>
        <taxon>Actinomycetes</taxon>
        <taxon>Kitasatosporales</taxon>
        <taxon>Streptomycetaceae</taxon>
        <taxon>Streptomyces</taxon>
    </lineage>
</organism>
<dbReference type="FunFam" id="3.60.40.10:FF:000058">
    <property type="entry name" value="Stage II sporulation protein E"/>
    <property type="match status" value="1"/>
</dbReference>
<evidence type="ECO:0000256" key="1">
    <source>
        <dbReference type="ARBA" id="ARBA00022801"/>
    </source>
</evidence>
<dbReference type="Pfam" id="PF07228">
    <property type="entry name" value="SpoIIE"/>
    <property type="match status" value="1"/>
</dbReference>
<dbReference type="SUPFAM" id="SSF81606">
    <property type="entry name" value="PP2C-like"/>
    <property type="match status" value="1"/>
</dbReference>
<evidence type="ECO:0000313" key="5">
    <source>
        <dbReference type="Proteomes" id="UP000217446"/>
    </source>
</evidence>
<keyword evidence="1" id="KW-0378">Hydrolase</keyword>
<evidence type="ECO:0000259" key="3">
    <source>
        <dbReference type="SMART" id="SM00331"/>
    </source>
</evidence>
<reference evidence="5" key="1">
    <citation type="submission" date="2017-05" db="EMBL/GenBank/DDBJ databases">
        <title>Streptomyces olivochromogenes NBRC 3561 whole genome shotgun sequence.</title>
        <authorList>
            <person name="Dohra H."/>
            <person name="Kodani S."/>
        </authorList>
    </citation>
    <scope>NUCLEOTIDE SEQUENCE [LARGE SCALE GENOMIC DNA]</scope>
    <source>
        <strain evidence="5">NBRC 3561</strain>
    </source>
</reference>
<dbReference type="EMBL" id="BDQI01000001">
    <property type="protein sequence ID" value="GAX49371.1"/>
    <property type="molecule type" value="Genomic_DNA"/>
</dbReference>
<dbReference type="GO" id="GO:0016791">
    <property type="term" value="F:phosphatase activity"/>
    <property type="evidence" value="ECO:0007669"/>
    <property type="project" value="TreeGrafter"/>
</dbReference>
<dbReference type="PANTHER" id="PTHR43156:SF2">
    <property type="entry name" value="STAGE II SPORULATION PROTEIN E"/>
    <property type="match status" value="1"/>
</dbReference>
<feature type="transmembrane region" description="Helical" evidence="2">
    <location>
        <begin position="45"/>
        <end position="71"/>
    </location>
</feature>
<feature type="transmembrane region" description="Helical" evidence="2">
    <location>
        <begin position="109"/>
        <end position="129"/>
    </location>
</feature>
<comment type="caution">
    <text evidence="4">The sequence shown here is derived from an EMBL/GenBank/DDBJ whole genome shotgun (WGS) entry which is preliminary data.</text>
</comment>
<sequence>MSQARDHGDAPWPIGLFRNRVAGPGSSARTRAAAHLAAGTPVLSVLIVLVVVLVDLLGGAGMIWLSLLVAGPALAATTSGPRGVFCVGLLAAVLGAALGVRDGVPGRELVAVLSALAAVTLASGLSGALRGRRERVLAAVRSVAEAAQHALLRPVPATVGPFQVAVRYSAAAAEARIGGDLYALVPTPYGVRLIVGDVRGKGLPAVSTAALVLGVFQEAAYDEPDLLAVVARIERSLARNLGTDDFVTAVVAGYPQAGHLEVVNCGHAPPLLVRAAGGVVPVDPIHPAPPLGLSALTGETPSLQVLPFADGDQLLLYTDGVTEARNHHREFYPLAEGLARHLCDEPARTLTALHDELLAHVGGRLHDDAALLLLHKPAVADPAVPDPAVPDPAVADPAVQGPAVQESVVADLEVVGSAVQESVVADLEVVGSAVQDSAVADPAVPDAVVLDPVVLDSEVADPALPYPGVPYSAVPEPVAETGRDGCPGSVPPRGSRIRFAERAGEPADPGVPLGFFTPCGRNGGG</sequence>
<dbReference type="AlphaFoldDB" id="A0A250V5B2"/>
<keyword evidence="2" id="KW-0812">Transmembrane</keyword>
<accession>A0A250V5B2</accession>
<gene>
    <name evidence="4" type="ORF">SO3561_00860</name>
</gene>
<keyword evidence="5" id="KW-1185">Reference proteome</keyword>
<dbReference type="InterPro" id="IPR036457">
    <property type="entry name" value="PPM-type-like_dom_sf"/>
</dbReference>
<dbReference type="SMART" id="SM00331">
    <property type="entry name" value="PP2C_SIG"/>
    <property type="match status" value="1"/>
</dbReference>
<name>A0A250V5B2_STROL</name>
<feature type="domain" description="PPM-type phosphatase" evidence="3">
    <location>
        <begin position="162"/>
        <end position="376"/>
    </location>
</feature>
<proteinExistence type="predicted"/>
<feature type="transmembrane region" description="Helical" evidence="2">
    <location>
        <begin position="83"/>
        <end position="103"/>
    </location>
</feature>
<dbReference type="Gene3D" id="3.60.40.10">
    <property type="entry name" value="PPM-type phosphatase domain"/>
    <property type="match status" value="1"/>
</dbReference>